<dbReference type="Proteomes" id="UP001283361">
    <property type="component" value="Unassembled WGS sequence"/>
</dbReference>
<evidence type="ECO:0000313" key="2">
    <source>
        <dbReference type="Proteomes" id="UP001283361"/>
    </source>
</evidence>
<sequence>MSLIVKTEEWRKELNPEWGLEMRSSVGRKGSGDIQRGKEKEDEKTIWCPFDSFGREGFRFPPCDILISLRTMSEDGWKGRSTQTGRN</sequence>
<name>A0AAE1AHZ0_9GAST</name>
<evidence type="ECO:0000313" key="1">
    <source>
        <dbReference type="EMBL" id="KAK3787900.1"/>
    </source>
</evidence>
<protein>
    <submittedName>
        <fullName evidence="1">Uncharacterized protein</fullName>
    </submittedName>
</protein>
<gene>
    <name evidence="1" type="ORF">RRG08_008034</name>
</gene>
<proteinExistence type="predicted"/>
<dbReference type="AlphaFoldDB" id="A0AAE1AHZ0"/>
<dbReference type="EMBL" id="JAWDGP010001825">
    <property type="protein sequence ID" value="KAK3787900.1"/>
    <property type="molecule type" value="Genomic_DNA"/>
</dbReference>
<keyword evidence="2" id="KW-1185">Reference proteome</keyword>
<organism evidence="1 2">
    <name type="scientific">Elysia crispata</name>
    <name type="common">lettuce slug</name>
    <dbReference type="NCBI Taxonomy" id="231223"/>
    <lineage>
        <taxon>Eukaryota</taxon>
        <taxon>Metazoa</taxon>
        <taxon>Spiralia</taxon>
        <taxon>Lophotrochozoa</taxon>
        <taxon>Mollusca</taxon>
        <taxon>Gastropoda</taxon>
        <taxon>Heterobranchia</taxon>
        <taxon>Euthyneura</taxon>
        <taxon>Panpulmonata</taxon>
        <taxon>Sacoglossa</taxon>
        <taxon>Placobranchoidea</taxon>
        <taxon>Plakobranchidae</taxon>
        <taxon>Elysia</taxon>
    </lineage>
</organism>
<comment type="caution">
    <text evidence="1">The sequence shown here is derived from an EMBL/GenBank/DDBJ whole genome shotgun (WGS) entry which is preliminary data.</text>
</comment>
<reference evidence="1" key="1">
    <citation type="journal article" date="2023" name="G3 (Bethesda)">
        <title>A reference genome for the long-term kleptoplast-retaining sea slug Elysia crispata morphotype clarki.</title>
        <authorList>
            <person name="Eastman K.E."/>
            <person name="Pendleton A.L."/>
            <person name="Shaikh M.A."/>
            <person name="Suttiyut T."/>
            <person name="Ogas R."/>
            <person name="Tomko P."/>
            <person name="Gavelis G."/>
            <person name="Widhalm J.R."/>
            <person name="Wisecaver J.H."/>
        </authorList>
    </citation>
    <scope>NUCLEOTIDE SEQUENCE</scope>
    <source>
        <strain evidence="1">ECLA1</strain>
    </source>
</reference>
<accession>A0AAE1AHZ0</accession>